<evidence type="ECO:0000313" key="3">
    <source>
        <dbReference type="Proteomes" id="UP000738349"/>
    </source>
</evidence>
<sequence>MITYANSESHTMTMSLSEELDGPHSQPACRLTHRRRRRSRRDSRTKIDSSPSDDSLTRFPEFIEQAADGTKQQPHSRGQDGCLLSGRCEKKSESPTKPRFPKQRPRTGSHLFCKHSFVDDCRCHTPLRPHDEGDYCQRCWENGCLGPRPLGSEPTS</sequence>
<feature type="compositionally biased region" description="Basic residues" evidence="1">
    <location>
        <begin position="31"/>
        <end position="41"/>
    </location>
</feature>
<name>A0A9P9FRK7_9HYPO</name>
<reference evidence="2" key="1">
    <citation type="journal article" date="2021" name="Nat. Commun.">
        <title>Genetic determinants of endophytism in the Arabidopsis root mycobiome.</title>
        <authorList>
            <person name="Mesny F."/>
            <person name="Miyauchi S."/>
            <person name="Thiergart T."/>
            <person name="Pickel B."/>
            <person name="Atanasova L."/>
            <person name="Karlsson M."/>
            <person name="Huettel B."/>
            <person name="Barry K.W."/>
            <person name="Haridas S."/>
            <person name="Chen C."/>
            <person name="Bauer D."/>
            <person name="Andreopoulos W."/>
            <person name="Pangilinan J."/>
            <person name="LaButti K."/>
            <person name="Riley R."/>
            <person name="Lipzen A."/>
            <person name="Clum A."/>
            <person name="Drula E."/>
            <person name="Henrissat B."/>
            <person name="Kohler A."/>
            <person name="Grigoriev I.V."/>
            <person name="Martin F.M."/>
            <person name="Hacquard S."/>
        </authorList>
    </citation>
    <scope>NUCLEOTIDE SEQUENCE</scope>
    <source>
        <strain evidence="2">MPI-CAGE-AT-0147</strain>
    </source>
</reference>
<protein>
    <submittedName>
        <fullName evidence="2">Uncharacterized protein</fullName>
    </submittedName>
</protein>
<accession>A0A9P9FRK7</accession>
<organism evidence="2 3">
    <name type="scientific">Dactylonectria macrodidyma</name>
    <dbReference type="NCBI Taxonomy" id="307937"/>
    <lineage>
        <taxon>Eukaryota</taxon>
        <taxon>Fungi</taxon>
        <taxon>Dikarya</taxon>
        <taxon>Ascomycota</taxon>
        <taxon>Pezizomycotina</taxon>
        <taxon>Sordariomycetes</taxon>
        <taxon>Hypocreomycetidae</taxon>
        <taxon>Hypocreales</taxon>
        <taxon>Nectriaceae</taxon>
        <taxon>Dactylonectria</taxon>
    </lineage>
</organism>
<evidence type="ECO:0000256" key="1">
    <source>
        <dbReference type="SAM" id="MobiDB-lite"/>
    </source>
</evidence>
<dbReference type="EMBL" id="JAGMUV010000002">
    <property type="protein sequence ID" value="KAH7171083.1"/>
    <property type="molecule type" value="Genomic_DNA"/>
</dbReference>
<dbReference type="Proteomes" id="UP000738349">
    <property type="component" value="Unassembled WGS sequence"/>
</dbReference>
<dbReference type="AlphaFoldDB" id="A0A9P9FRK7"/>
<keyword evidence="3" id="KW-1185">Reference proteome</keyword>
<proteinExistence type="predicted"/>
<feature type="compositionally biased region" description="Basic and acidic residues" evidence="1">
    <location>
        <begin position="87"/>
        <end position="96"/>
    </location>
</feature>
<gene>
    <name evidence="2" type="ORF">EDB81DRAFT_777596</name>
</gene>
<dbReference type="OrthoDB" id="5081871at2759"/>
<comment type="caution">
    <text evidence="2">The sequence shown here is derived from an EMBL/GenBank/DDBJ whole genome shotgun (WGS) entry which is preliminary data.</text>
</comment>
<evidence type="ECO:0000313" key="2">
    <source>
        <dbReference type="EMBL" id="KAH7171083.1"/>
    </source>
</evidence>
<feature type="region of interest" description="Disordered" evidence="1">
    <location>
        <begin position="17"/>
        <end position="107"/>
    </location>
</feature>